<accession>A0AAJ3H9T0</accession>
<dbReference type="Proteomes" id="UP000546584">
    <property type="component" value="Unassembled WGS sequence"/>
</dbReference>
<dbReference type="AlphaFoldDB" id="A0AAJ3H9T0"/>
<dbReference type="RefSeq" id="WP_177027417.1">
    <property type="nucleotide sequence ID" value="NZ_JACAQR010000063.1"/>
</dbReference>
<organism evidence="2 3">
    <name type="scientific">Pseudomonas yamanorum</name>
    <dbReference type="NCBI Taxonomy" id="515393"/>
    <lineage>
        <taxon>Bacteria</taxon>
        <taxon>Pseudomonadati</taxon>
        <taxon>Pseudomonadota</taxon>
        <taxon>Gammaproteobacteria</taxon>
        <taxon>Pseudomonadales</taxon>
        <taxon>Pseudomonadaceae</taxon>
        <taxon>Pseudomonas</taxon>
    </lineage>
</organism>
<gene>
    <name evidence="2" type="ORF">HX826_28420</name>
    <name evidence="1" type="ORF">RCO22_30160</name>
</gene>
<evidence type="ECO:0000313" key="3">
    <source>
        <dbReference type="Proteomes" id="UP000546584"/>
    </source>
</evidence>
<evidence type="ECO:0000313" key="4">
    <source>
        <dbReference type="Proteomes" id="UP001224477"/>
    </source>
</evidence>
<dbReference type="EMBL" id="JACAQR010000063">
    <property type="protein sequence ID" value="NWD45815.1"/>
    <property type="molecule type" value="Genomic_DNA"/>
</dbReference>
<comment type="caution">
    <text evidence="2">The sequence shown here is derived from an EMBL/GenBank/DDBJ whole genome shotgun (WGS) entry which is preliminary data.</text>
</comment>
<name>A0AAJ3H9T0_9PSED</name>
<keyword evidence="4" id="KW-1185">Reference proteome</keyword>
<proteinExistence type="predicted"/>
<reference evidence="1 4" key="2">
    <citation type="journal article" date="2023" name="Microbiol. Resour. Announc.">
        <title>Whole-genome sequence of Pseudomonas yamanorum OLsAu1 isolated from the edible ectomycorrhizal mushroom Lactarius sp. section Deliciosi.</title>
        <authorList>
            <person name="Ramirez-Mendoza R."/>
            <person name="Angeles-Argaiz R.E."/>
            <person name="Hernandez-Oaxaca D."/>
            <person name="Aguirre-Beltran L."/>
            <person name="Almaraz-Suarez J."/>
            <person name="Perez-Moreno J."/>
        </authorList>
    </citation>
    <scope>NUCLEOTIDE SEQUENCE [LARGE SCALE GENOMIC DNA]</scope>
    <source>
        <strain evidence="1 4">OLsAu1</strain>
    </source>
</reference>
<evidence type="ECO:0000313" key="1">
    <source>
        <dbReference type="EMBL" id="MDR0193215.1"/>
    </source>
</evidence>
<dbReference type="Proteomes" id="UP001224477">
    <property type="component" value="Unassembled WGS sequence"/>
</dbReference>
<protein>
    <submittedName>
        <fullName evidence="2">Uncharacterized protein</fullName>
    </submittedName>
</protein>
<reference evidence="2 3" key="1">
    <citation type="submission" date="2020-04" db="EMBL/GenBank/DDBJ databases">
        <title>Molecular characterization of pseudomonads from Agaricus bisporus reveal novel blotch 2 pathogens in Western Europe.</title>
        <authorList>
            <person name="Taparia T."/>
            <person name="Krijger M."/>
            <person name="Haynes E."/>
            <person name="Elpinstone J.G."/>
            <person name="Noble R."/>
            <person name="Van Der Wolf J."/>
        </authorList>
    </citation>
    <scope>NUCLEOTIDE SEQUENCE [LARGE SCALE GENOMIC DNA]</scope>
    <source>
        <strain evidence="2 3">IPO3753</strain>
    </source>
</reference>
<evidence type="ECO:0000313" key="2">
    <source>
        <dbReference type="EMBL" id="NWD45815.1"/>
    </source>
</evidence>
<dbReference type="EMBL" id="JAVGXC010000064">
    <property type="protein sequence ID" value="MDR0193215.1"/>
    <property type="molecule type" value="Genomic_DNA"/>
</dbReference>
<sequence>MDEITYRINTNIDATMMIDGFMEPKNRYQSSWKPDYRETVDKVKAAIDEGRVGDIVDKIWLTPNNRVCNIGQGGLGAESINGLREEFKALTLEIAADGSPEKYRQVLLRLTKWRDDKLTKKLPRLLIGRAFATLHPEVYHTLVAPHMQDKVSQWLYENTGFSAPEGNWAHKAQALTKHLGSLAIFSDKILERNMFPWFVFEQLRNKKHVVPFKAGHTKRPDEAYYDLPAAQRKMWLRHNKLQTELFRLLDHEFKGLVGTEQSTGSGGYADALVRFSDNRCFLYEIKVASTAARAVREALGQLLEYAYRSKGLEPEKMFIVAEPKLDSDTAQFIQRLNTKFGLKLQYMRVTLPDDGTFRDYSPGSTTA</sequence>